<protein>
    <submittedName>
        <fullName evidence="1">Uncharacterized protein</fullName>
    </submittedName>
</protein>
<sequence length="166" mass="19241">MDTMAFVEKFLRKHEEYGFHANKAERRFDGVIKEQSSDISSSIICPLTDDKNDTPFDEIISIATLSLTVSKEHLVKYLKTINQICSKENTRATIYVNDKSQIEAHYRFQVWESISDKQLECMLLAPARILLKHKMQFLMIKIRDVMLTDPLPPSYPLSSFLRKLGL</sequence>
<organism evidence="1 2">
    <name type="scientific">Candidatus Prevotella avicola</name>
    <dbReference type="NCBI Taxonomy" id="2838738"/>
    <lineage>
        <taxon>Bacteria</taxon>
        <taxon>Pseudomonadati</taxon>
        <taxon>Bacteroidota</taxon>
        <taxon>Bacteroidia</taxon>
        <taxon>Bacteroidales</taxon>
        <taxon>Prevotellaceae</taxon>
        <taxon>Prevotella</taxon>
    </lineage>
</organism>
<comment type="caution">
    <text evidence="1">The sequence shown here is derived from an EMBL/GenBank/DDBJ whole genome shotgun (WGS) entry which is preliminary data.</text>
</comment>
<dbReference type="AlphaFoldDB" id="A0A9D2FYI9"/>
<reference evidence="1" key="2">
    <citation type="submission" date="2021-04" db="EMBL/GenBank/DDBJ databases">
        <authorList>
            <person name="Gilroy R."/>
        </authorList>
    </citation>
    <scope>NUCLEOTIDE SEQUENCE</scope>
    <source>
        <strain evidence="1">ChiHecec3B27-8219</strain>
    </source>
</reference>
<proteinExistence type="predicted"/>
<accession>A0A9D2FYI9</accession>
<gene>
    <name evidence="1" type="ORF">H9966_05605</name>
</gene>
<name>A0A9D2FYI9_9BACT</name>
<evidence type="ECO:0000313" key="1">
    <source>
        <dbReference type="EMBL" id="HIZ69348.1"/>
    </source>
</evidence>
<dbReference type="Proteomes" id="UP000824055">
    <property type="component" value="Unassembled WGS sequence"/>
</dbReference>
<reference evidence="1" key="1">
    <citation type="journal article" date="2021" name="PeerJ">
        <title>Extensive microbial diversity within the chicken gut microbiome revealed by metagenomics and culture.</title>
        <authorList>
            <person name="Gilroy R."/>
            <person name="Ravi A."/>
            <person name="Getino M."/>
            <person name="Pursley I."/>
            <person name="Horton D.L."/>
            <person name="Alikhan N.F."/>
            <person name="Baker D."/>
            <person name="Gharbi K."/>
            <person name="Hall N."/>
            <person name="Watson M."/>
            <person name="Adriaenssens E.M."/>
            <person name="Foster-Nyarko E."/>
            <person name="Jarju S."/>
            <person name="Secka A."/>
            <person name="Antonio M."/>
            <person name="Oren A."/>
            <person name="Chaudhuri R.R."/>
            <person name="La Ragione R."/>
            <person name="Hildebrand F."/>
            <person name="Pallen M.J."/>
        </authorList>
    </citation>
    <scope>NUCLEOTIDE SEQUENCE</scope>
    <source>
        <strain evidence="1">ChiHecec3B27-8219</strain>
    </source>
</reference>
<dbReference type="EMBL" id="DXBE01000042">
    <property type="protein sequence ID" value="HIZ69348.1"/>
    <property type="molecule type" value="Genomic_DNA"/>
</dbReference>
<evidence type="ECO:0000313" key="2">
    <source>
        <dbReference type="Proteomes" id="UP000824055"/>
    </source>
</evidence>